<keyword evidence="4 7" id="KW-0812">Transmembrane</keyword>
<feature type="transmembrane region" description="Helical" evidence="7">
    <location>
        <begin position="283"/>
        <end position="305"/>
    </location>
</feature>
<reference evidence="9 10" key="1">
    <citation type="submission" date="2018-09" db="EMBL/GenBank/DDBJ databases">
        <authorList>
            <person name="Grouzdev D.S."/>
            <person name="Krutkina M.S."/>
        </authorList>
    </citation>
    <scope>NUCLEOTIDE SEQUENCE [LARGE SCALE GENOMIC DNA]</scope>
    <source>
        <strain evidence="9 10">RmlP001</strain>
    </source>
</reference>
<keyword evidence="6 7" id="KW-0472">Membrane</keyword>
<dbReference type="PANTHER" id="PTHR43163:SF6">
    <property type="entry name" value="DIPEPTIDE TRANSPORT SYSTEM PERMEASE PROTEIN DPPB-RELATED"/>
    <property type="match status" value="1"/>
</dbReference>
<dbReference type="InterPro" id="IPR000515">
    <property type="entry name" value="MetI-like"/>
</dbReference>
<dbReference type="GO" id="GO:0055085">
    <property type="term" value="P:transmembrane transport"/>
    <property type="evidence" value="ECO:0007669"/>
    <property type="project" value="InterPro"/>
</dbReference>
<dbReference type="SUPFAM" id="SSF161098">
    <property type="entry name" value="MetI-like"/>
    <property type="match status" value="1"/>
</dbReference>
<evidence type="ECO:0000256" key="2">
    <source>
        <dbReference type="ARBA" id="ARBA00022448"/>
    </source>
</evidence>
<keyword evidence="5 7" id="KW-1133">Transmembrane helix</keyword>
<dbReference type="Pfam" id="PF19300">
    <property type="entry name" value="BPD_transp_1_N"/>
    <property type="match status" value="1"/>
</dbReference>
<organism evidence="9 10">
    <name type="scientific">Lichenibacterium ramalinae</name>
    <dbReference type="NCBI Taxonomy" id="2316527"/>
    <lineage>
        <taxon>Bacteria</taxon>
        <taxon>Pseudomonadati</taxon>
        <taxon>Pseudomonadota</taxon>
        <taxon>Alphaproteobacteria</taxon>
        <taxon>Hyphomicrobiales</taxon>
        <taxon>Lichenihabitantaceae</taxon>
        <taxon>Lichenibacterium</taxon>
    </lineage>
</organism>
<dbReference type="Pfam" id="PF00528">
    <property type="entry name" value="BPD_transp_1"/>
    <property type="match status" value="1"/>
</dbReference>
<evidence type="ECO:0000256" key="7">
    <source>
        <dbReference type="RuleBase" id="RU363032"/>
    </source>
</evidence>
<dbReference type="CDD" id="cd06261">
    <property type="entry name" value="TM_PBP2"/>
    <property type="match status" value="1"/>
</dbReference>
<dbReference type="EMBL" id="QYBC01000036">
    <property type="protein sequence ID" value="RYB01536.1"/>
    <property type="molecule type" value="Genomic_DNA"/>
</dbReference>
<comment type="caution">
    <text evidence="9">The sequence shown here is derived from an EMBL/GenBank/DDBJ whole genome shotgun (WGS) entry which is preliminary data.</text>
</comment>
<dbReference type="Proteomes" id="UP000289411">
    <property type="component" value="Unassembled WGS sequence"/>
</dbReference>
<evidence type="ECO:0000313" key="9">
    <source>
        <dbReference type="EMBL" id="RYB01536.1"/>
    </source>
</evidence>
<name>A0A4Q2R4R6_9HYPH</name>
<dbReference type="GO" id="GO:0005886">
    <property type="term" value="C:plasma membrane"/>
    <property type="evidence" value="ECO:0007669"/>
    <property type="project" value="UniProtKB-SubCell"/>
</dbReference>
<dbReference type="OrthoDB" id="9805855at2"/>
<keyword evidence="3" id="KW-1003">Cell membrane</keyword>
<feature type="transmembrane region" description="Helical" evidence="7">
    <location>
        <begin position="233"/>
        <end position="263"/>
    </location>
</feature>
<feature type="transmembrane region" description="Helical" evidence="7">
    <location>
        <begin position="134"/>
        <end position="159"/>
    </location>
</feature>
<dbReference type="AlphaFoldDB" id="A0A4Q2R4R6"/>
<evidence type="ECO:0000259" key="8">
    <source>
        <dbReference type="PROSITE" id="PS50928"/>
    </source>
</evidence>
<feature type="transmembrane region" description="Helical" evidence="7">
    <location>
        <begin position="12"/>
        <end position="30"/>
    </location>
</feature>
<keyword evidence="10" id="KW-1185">Reference proteome</keyword>
<reference evidence="9 10" key="2">
    <citation type="submission" date="2019-02" db="EMBL/GenBank/DDBJ databases">
        <title>'Lichenibacterium ramalinii' gen. nov. sp. nov., 'Lichenibacterium minor' gen. nov. sp. nov.</title>
        <authorList>
            <person name="Pankratov T."/>
        </authorList>
    </citation>
    <scope>NUCLEOTIDE SEQUENCE [LARGE SCALE GENOMIC DNA]</scope>
    <source>
        <strain evidence="9 10">RmlP001</strain>
    </source>
</reference>
<proteinExistence type="inferred from homology"/>
<feature type="transmembrane region" description="Helical" evidence="7">
    <location>
        <begin position="99"/>
        <end position="122"/>
    </location>
</feature>
<dbReference type="InterPro" id="IPR045621">
    <property type="entry name" value="BPD_transp_1_N"/>
</dbReference>
<feature type="domain" description="ABC transmembrane type-1" evidence="8">
    <location>
        <begin position="95"/>
        <end position="302"/>
    </location>
</feature>
<evidence type="ECO:0000256" key="3">
    <source>
        <dbReference type="ARBA" id="ARBA00022475"/>
    </source>
</evidence>
<protein>
    <submittedName>
        <fullName evidence="9">ABC transporter permease</fullName>
    </submittedName>
</protein>
<evidence type="ECO:0000313" key="10">
    <source>
        <dbReference type="Proteomes" id="UP000289411"/>
    </source>
</evidence>
<evidence type="ECO:0000256" key="6">
    <source>
        <dbReference type="ARBA" id="ARBA00023136"/>
    </source>
</evidence>
<gene>
    <name evidence="9" type="ORF">D3272_25690</name>
</gene>
<sequence length="316" mass="33467">MGAFLARRLAGVIPVIFGVSIVIFMLIQLAPGDAATVLLGPQASEAAKIELRHTLGLDQPLVSQYVVWLARTLSGNFGTSIATQLPVATLVVPRFLNTLILTFGSLVLAVAIGYAIGLFAGLRSHSLFDRLSMSLALLAGSAPPFWLGLILVLLFAIQLRWLPVSGMQDMAGNGGWLDVLHHLVLPSVTTALGPAAIMARIVRSSVIEALGRSHVRVARAKGLSRATLIRRHVILNALPPIVTITGLQLGYLLGGALLTEVVFAWPGLGALLYDSITARDLPVIQATTLLIALAFVLANIAVDLINAALDPRLREA</sequence>
<dbReference type="PROSITE" id="PS50928">
    <property type="entry name" value="ABC_TM1"/>
    <property type="match status" value="1"/>
</dbReference>
<dbReference type="PANTHER" id="PTHR43163">
    <property type="entry name" value="DIPEPTIDE TRANSPORT SYSTEM PERMEASE PROTEIN DPPB-RELATED"/>
    <property type="match status" value="1"/>
</dbReference>
<comment type="subcellular location">
    <subcellularLocation>
        <location evidence="1 7">Cell membrane</location>
        <topology evidence="1 7">Multi-pass membrane protein</topology>
    </subcellularLocation>
</comment>
<accession>A0A4Q2R4R6</accession>
<feature type="transmembrane region" description="Helical" evidence="7">
    <location>
        <begin position="179"/>
        <end position="202"/>
    </location>
</feature>
<evidence type="ECO:0000256" key="4">
    <source>
        <dbReference type="ARBA" id="ARBA00022692"/>
    </source>
</evidence>
<dbReference type="Gene3D" id="1.10.3720.10">
    <property type="entry name" value="MetI-like"/>
    <property type="match status" value="1"/>
</dbReference>
<comment type="similarity">
    <text evidence="7">Belongs to the binding-protein-dependent transport system permease family.</text>
</comment>
<dbReference type="InterPro" id="IPR035906">
    <property type="entry name" value="MetI-like_sf"/>
</dbReference>
<evidence type="ECO:0000256" key="1">
    <source>
        <dbReference type="ARBA" id="ARBA00004651"/>
    </source>
</evidence>
<evidence type="ECO:0000256" key="5">
    <source>
        <dbReference type="ARBA" id="ARBA00022989"/>
    </source>
</evidence>
<keyword evidence="2 7" id="KW-0813">Transport</keyword>
<dbReference type="RefSeq" id="WP_129222099.1">
    <property type="nucleotide sequence ID" value="NZ_QYBC01000036.1"/>
</dbReference>